<keyword evidence="8" id="KW-1185">Reference proteome</keyword>
<dbReference type="OrthoDB" id="267579at2"/>
<dbReference type="Proteomes" id="UP000282184">
    <property type="component" value="Unassembled WGS sequence"/>
</dbReference>
<dbReference type="EMBL" id="RXOF01000003">
    <property type="protein sequence ID" value="RTQ51467.1"/>
    <property type="molecule type" value="Genomic_DNA"/>
</dbReference>
<evidence type="ECO:0000313" key="8">
    <source>
        <dbReference type="Proteomes" id="UP000282184"/>
    </source>
</evidence>
<dbReference type="PANTHER" id="PTHR33146">
    <property type="entry name" value="ENDONUCLEASE 4"/>
    <property type="match status" value="1"/>
</dbReference>
<evidence type="ECO:0000256" key="3">
    <source>
        <dbReference type="ARBA" id="ARBA00022759"/>
    </source>
</evidence>
<dbReference type="InterPro" id="IPR008947">
    <property type="entry name" value="PLipase_C/P1_nuclease_dom_sf"/>
</dbReference>
<gene>
    <name evidence="7" type="ORF">EJV47_06595</name>
</gene>
<keyword evidence="6" id="KW-0325">Glycoprotein</keyword>
<protein>
    <submittedName>
        <fullName evidence="7">S1/P1 Nuclease</fullName>
    </submittedName>
</protein>
<dbReference type="GO" id="GO:0004519">
    <property type="term" value="F:endonuclease activity"/>
    <property type="evidence" value="ECO:0007669"/>
    <property type="project" value="UniProtKB-KW"/>
</dbReference>
<evidence type="ECO:0000256" key="4">
    <source>
        <dbReference type="ARBA" id="ARBA00022801"/>
    </source>
</evidence>
<dbReference type="PANTHER" id="PTHR33146:SF26">
    <property type="entry name" value="ENDONUCLEASE 4"/>
    <property type="match status" value="1"/>
</dbReference>
<dbReference type="GO" id="GO:0003676">
    <property type="term" value="F:nucleic acid binding"/>
    <property type="evidence" value="ECO:0007669"/>
    <property type="project" value="InterPro"/>
</dbReference>
<evidence type="ECO:0000256" key="5">
    <source>
        <dbReference type="ARBA" id="ARBA00023157"/>
    </source>
</evidence>
<accession>A0A431U606</accession>
<sequence length="278" mass="31151">MFRILPAFRRRAAHGSLANSLTAILLAALLLTPQLLQAWGREGHRALALIAEKHLSRKAAAQVKDLLGDKSIADVASWADEVRNQPEYKGTGSWHFVNLPLGMGYADFERALKAKTEVNAYQALQANIKLLGDKKQPREKRIDALKFVVHLVGDIHEPMHVSRAEDKGGNDIQLQFQGEGSNLHRMWDSGLIHAHGMSDDKLAAENDHPDHASRLGWENSSVEQWLFESYLLSTQQYAEVPSGSKLDEQYYKKHIGEVQLRLQQGGIRLAQVLNETLK</sequence>
<dbReference type="CDD" id="cd11010">
    <property type="entry name" value="S1-P1_nuclease"/>
    <property type="match status" value="1"/>
</dbReference>
<keyword evidence="4" id="KW-0378">Hydrolase</keyword>
<evidence type="ECO:0000256" key="2">
    <source>
        <dbReference type="ARBA" id="ARBA00022723"/>
    </source>
</evidence>
<organism evidence="7 8">
    <name type="scientific">Hymenobacter gummosus</name>
    <dbReference type="NCBI Taxonomy" id="1776032"/>
    <lineage>
        <taxon>Bacteria</taxon>
        <taxon>Pseudomonadati</taxon>
        <taxon>Bacteroidota</taxon>
        <taxon>Cytophagia</taxon>
        <taxon>Cytophagales</taxon>
        <taxon>Hymenobacteraceae</taxon>
        <taxon>Hymenobacter</taxon>
    </lineage>
</organism>
<dbReference type="RefSeq" id="WP_126692359.1">
    <property type="nucleotide sequence ID" value="NZ_RXOF01000003.1"/>
</dbReference>
<keyword evidence="3" id="KW-0255">Endonuclease</keyword>
<evidence type="ECO:0000313" key="7">
    <source>
        <dbReference type="EMBL" id="RTQ51467.1"/>
    </source>
</evidence>
<dbReference type="GO" id="GO:0016788">
    <property type="term" value="F:hydrolase activity, acting on ester bonds"/>
    <property type="evidence" value="ECO:0007669"/>
    <property type="project" value="InterPro"/>
</dbReference>
<dbReference type="Pfam" id="PF02265">
    <property type="entry name" value="S1-P1_nuclease"/>
    <property type="match status" value="1"/>
</dbReference>
<dbReference type="InterPro" id="IPR003154">
    <property type="entry name" value="S1/P1nuclease"/>
</dbReference>
<keyword evidence="2" id="KW-0479">Metal-binding</keyword>
<keyword evidence="5" id="KW-1015">Disulfide bond</keyword>
<evidence type="ECO:0000256" key="1">
    <source>
        <dbReference type="ARBA" id="ARBA00022722"/>
    </source>
</evidence>
<dbReference type="GO" id="GO:0006308">
    <property type="term" value="P:DNA catabolic process"/>
    <property type="evidence" value="ECO:0007669"/>
    <property type="project" value="InterPro"/>
</dbReference>
<evidence type="ECO:0000256" key="6">
    <source>
        <dbReference type="ARBA" id="ARBA00023180"/>
    </source>
</evidence>
<dbReference type="SUPFAM" id="SSF48537">
    <property type="entry name" value="Phospholipase C/P1 nuclease"/>
    <property type="match status" value="1"/>
</dbReference>
<name>A0A431U606_9BACT</name>
<comment type="caution">
    <text evidence="7">The sequence shown here is derived from an EMBL/GenBank/DDBJ whole genome shotgun (WGS) entry which is preliminary data.</text>
</comment>
<proteinExistence type="predicted"/>
<keyword evidence="1" id="KW-0540">Nuclease</keyword>
<dbReference type="Gene3D" id="1.10.575.10">
    <property type="entry name" value="P1 Nuclease"/>
    <property type="match status" value="1"/>
</dbReference>
<dbReference type="GO" id="GO:0046872">
    <property type="term" value="F:metal ion binding"/>
    <property type="evidence" value="ECO:0007669"/>
    <property type="project" value="UniProtKB-KW"/>
</dbReference>
<reference evidence="7 8" key="1">
    <citation type="submission" date="2018-12" db="EMBL/GenBank/DDBJ databases">
        <title>Hymenobacter gummosus sp. nov., isolated from a spring.</title>
        <authorList>
            <person name="Nie L."/>
        </authorList>
    </citation>
    <scope>NUCLEOTIDE SEQUENCE [LARGE SCALE GENOMIC DNA]</scope>
    <source>
        <strain evidence="7 8">KCTC 52166</strain>
    </source>
</reference>
<dbReference type="AlphaFoldDB" id="A0A431U606"/>